<dbReference type="SUPFAM" id="SSF46689">
    <property type="entry name" value="Homeodomain-like"/>
    <property type="match status" value="1"/>
</dbReference>
<gene>
    <name evidence="3" type="ORF">PR048_001648</name>
</gene>
<dbReference type="InterPro" id="IPR007889">
    <property type="entry name" value="HTH_Psq"/>
</dbReference>
<keyword evidence="4" id="KW-1185">Reference proteome</keyword>
<evidence type="ECO:0000313" key="3">
    <source>
        <dbReference type="EMBL" id="KAJ8896304.1"/>
    </source>
</evidence>
<dbReference type="EMBL" id="JARBHB010000001">
    <property type="protein sequence ID" value="KAJ8896304.1"/>
    <property type="molecule type" value="Genomic_DNA"/>
</dbReference>
<evidence type="ECO:0000256" key="1">
    <source>
        <dbReference type="ARBA" id="ARBA00004123"/>
    </source>
</evidence>
<reference evidence="3 4" key="1">
    <citation type="submission" date="2023-02" db="EMBL/GenBank/DDBJ databases">
        <title>LHISI_Scaffold_Assembly.</title>
        <authorList>
            <person name="Stuart O.P."/>
            <person name="Cleave R."/>
            <person name="Magrath M.J.L."/>
            <person name="Mikheyev A.S."/>
        </authorList>
    </citation>
    <scope>NUCLEOTIDE SEQUENCE [LARGE SCALE GENOMIC DNA]</scope>
    <source>
        <strain evidence="3">Daus_M_001</strain>
        <tissue evidence="3">Leg muscle</tissue>
    </source>
</reference>
<dbReference type="Gene3D" id="1.10.10.60">
    <property type="entry name" value="Homeodomain-like"/>
    <property type="match status" value="1"/>
</dbReference>
<comment type="caution">
    <text evidence="3">The sequence shown here is derived from an EMBL/GenBank/DDBJ whole genome shotgun (WGS) entry which is preliminary data.</text>
</comment>
<feature type="domain" description="HTH psq-type" evidence="2">
    <location>
        <begin position="8"/>
        <end position="50"/>
    </location>
</feature>
<evidence type="ECO:0000313" key="4">
    <source>
        <dbReference type="Proteomes" id="UP001159363"/>
    </source>
</evidence>
<dbReference type="Proteomes" id="UP001159363">
    <property type="component" value="Chromosome 1"/>
</dbReference>
<name>A0ABQ9IJB7_9NEOP</name>
<sequence length="111" mass="12684">MWRAQWTSEQMNAAISALYSGRFVKGLASEFGIPRRTLCNHVVSGRTERKSGQSPVLTIEQEIDLSRRLFRLANVGMPITGNVLKRSVYSFYKENIIINPFNPLKRKAGRR</sequence>
<accession>A0ABQ9IJB7</accession>
<dbReference type="InterPro" id="IPR009057">
    <property type="entry name" value="Homeodomain-like_sf"/>
</dbReference>
<protein>
    <recommendedName>
        <fullName evidence="2">HTH psq-type domain-containing protein</fullName>
    </recommendedName>
</protein>
<evidence type="ECO:0000259" key="2">
    <source>
        <dbReference type="Pfam" id="PF05225"/>
    </source>
</evidence>
<dbReference type="Pfam" id="PF05225">
    <property type="entry name" value="HTH_psq"/>
    <property type="match status" value="1"/>
</dbReference>
<organism evidence="3 4">
    <name type="scientific">Dryococelus australis</name>
    <dbReference type="NCBI Taxonomy" id="614101"/>
    <lineage>
        <taxon>Eukaryota</taxon>
        <taxon>Metazoa</taxon>
        <taxon>Ecdysozoa</taxon>
        <taxon>Arthropoda</taxon>
        <taxon>Hexapoda</taxon>
        <taxon>Insecta</taxon>
        <taxon>Pterygota</taxon>
        <taxon>Neoptera</taxon>
        <taxon>Polyneoptera</taxon>
        <taxon>Phasmatodea</taxon>
        <taxon>Verophasmatodea</taxon>
        <taxon>Anareolatae</taxon>
        <taxon>Phasmatidae</taxon>
        <taxon>Eurycanthinae</taxon>
        <taxon>Dryococelus</taxon>
    </lineage>
</organism>
<proteinExistence type="predicted"/>
<comment type="subcellular location">
    <subcellularLocation>
        <location evidence="1">Nucleus</location>
    </subcellularLocation>
</comment>